<feature type="transmembrane region" description="Helical" evidence="13">
    <location>
        <begin position="99"/>
        <end position="122"/>
    </location>
</feature>
<evidence type="ECO:0000256" key="13">
    <source>
        <dbReference type="RuleBase" id="RU363032"/>
    </source>
</evidence>
<dbReference type="GO" id="GO:0005886">
    <property type="term" value="C:plasma membrane"/>
    <property type="evidence" value="ECO:0007669"/>
    <property type="project" value="UniProtKB-SubCell"/>
</dbReference>
<dbReference type="AlphaFoldDB" id="A0A4P6PXZ5"/>
<accession>A0A4P6PXZ5</accession>
<feature type="domain" description="ABC transmembrane type-1" evidence="14">
    <location>
        <begin position="95"/>
        <end position="296"/>
    </location>
</feature>
<evidence type="ECO:0000259" key="14">
    <source>
        <dbReference type="PROSITE" id="PS50928"/>
    </source>
</evidence>
<keyword evidence="5 13" id="KW-0812">Transmembrane</keyword>
<proteinExistence type="inferred from homology"/>
<dbReference type="NCBIfam" id="NF045470">
    <property type="entry name" value="Opp2B"/>
    <property type="match status" value="1"/>
</dbReference>
<feature type="transmembrane region" description="Helical" evidence="13">
    <location>
        <begin position="12"/>
        <end position="30"/>
    </location>
</feature>
<dbReference type="InterPro" id="IPR035906">
    <property type="entry name" value="MetI-like_sf"/>
</dbReference>
<keyword evidence="4" id="KW-0533">Nickel</keyword>
<dbReference type="RefSeq" id="WP_131097457.1">
    <property type="nucleotide sequence ID" value="NZ_CP036455.1"/>
</dbReference>
<keyword evidence="7" id="KW-0406">Ion transport</keyword>
<keyword evidence="6 13" id="KW-1133">Transmembrane helix</keyword>
<sequence length="307" mass="33058">MLGYTLRRLGQSLLVLWGAVTIVFAVVRLVPGDPATIILGSDATSEEIAEVRRDLGLEDALSVQYGRFLMQILRLDFGDSFRSGTDAFAMVMERIGATAALAASAMLVALVLSFVLGVAAALRPRGVVDRVISTISLVGQSTPNFWVGIILILLFARQFEILPSAGNSTPAHLVLPSITLALPFTSILARLVRSGLLEVLGEGYIQTARAKGLREYAVLSRHAIRNMLLPVITVAGLQFGELLGGTVVVEEVFAWPGLGRLLVDAIENRDYTVIQAAVTFIAAIFVLVNLVVDVLYAYIDPRVRVGE</sequence>
<feature type="transmembrane region" description="Helical" evidence="13">
    <location>
        <begin position="171"/>
        <end position="192"/>
    </location>
</feature>
<dbReference type="OrthoDB" id="9778910at2"/>
<evidence type="ECO:0000313" key="16">
    <source>
        <dbReference type="Proteomes" id="UP000292235"/>
    </source>
</evidence>
<evidence type="ECO:0000256" key="12">
    <source>
        <dbReference type="ARBA" id="ARBA00044774"/>
    </source>
</evidence>
<evidence type="ECO:0000256" key="11">
    <source>
        <dbReference type="ARBA" id="ARBA00038669"/>
    </source>
</evidence>
<feature type="transmembrane region" description="Helical" evidence="13">
    <location>
        <begin position="228"/>
        <end position="253"/>
    </location>
</feature>
<evidence type="ECO:0000256" key="7">
    <source>
        <dbReference type="ARBA" id="ARBA00023065"/>
    </source>
</evidence>
<evidence type="ECO:0000256" key="9">
    <source>
        <dbReference type="ARBA" id="ARBA00023136"/>
    </source>
</evidence>
<evidence type="ECO:0000256" key="2">
    <source>
        <dbReference type="ARBA" id="ARBA00022448"/>
    </source>
</evidence>
<feature type="transmembrane region" description="Helical" evidence="13">
    <location>
        <begin position="273"/>
        <end position="299"/>
    </location>
</feature>
<evidence type="ECO:0000313" key="15">
    <source>
        <dbReference type="EMBL" id="QBI53015.1"/>
    </source>
</evidence>
<dbReference type="Proteomes" id="UP000292235">
    <property type="component" value="Chromosome"/>
</dbReference>
<keyword evidence="3" id="KW-1003">Cell membrane</keyword>
<keyword evidence="8" id="KW-0921">Nickel transport</keyword>
<organism evidence="15 16">
    <name type="scientific">Streptomonospora litoralis</name>
    <dbReference type="NCBI Taxonomy" id="2498135"/>
    <lineage>
        <taxon>Bacteria</taxon>
        <taxon>Bacillati</taxon>
        <taxon>Actinomycetota</taxon>
        <taxon>Actinomycetes</taxon>
        <taxon>Streptosporangiales</taxon>
        <taxon>Nocardiopsidaceae</taxon>
        <taxon>Streptomonospora</taxon>
    </lineage>
</organism>
<evidence type="ECO:0000256" key="3">
    <source>
        <dbReference type="ARBA" id="ARBA00022475"/>
    </source>
</evidence>
<gene>
    <name evidence="15" type="primary">gsiC1</name>
    <name evidence="15" type="ORF">EKD16_06080</name>
</gene>
<dbReference type="PANTHER" id="PTHR43163:SF6">
    <property type="entry name" value="DIPEPTIDE TRANSPORT SYSTEM PERMEASE PROTEIN DPPB-RELATED"/>
    <property type="match status" value="1"/>
</dbReference>
<dbReference type="Pfam" id="PF19300">
    <property type="entry name" value="BPD_transp_1_N"/>
    <property type="match status" value="1"/>
</dbReference>
<dbReference type="KEGG" id="strr:EKD16_06080"/>
<dbReference type="Pfam" id="PF00528">
    <property type="entry name" value="BPD_transp_1"/>
    <property type="match status" value="1"/>
</dbReference>
<dbReference type="Gene3D" id="1.10.3720.10">
    <property type="entry name" value="MetI-like"/>
    <property type="match status" value="1"/>
</dbReference>
<reference evidence="15 16" key="1">
    <citation type="submission" date="2019-02" db="EMBL/GenBank/DDBJ databases">
        <authorList>
            <person name="Khodamoradi S."/>
            <person name="Hahnke R.L."/>
            <person name="Kaempfer P."/>
            <person name="Schumann P."/>
            <person name="Rohde M."/>
            <person name="Steinert M."/>
            <person name="Luzhetskyy A."/>
            <person name="Wink J."/>
            <person name="Ruckert C."/>
        </authorList>
    </citation>
    <scope>NUCLEOTIDE SEQUENCE [LARGE SCALE GENOMIC DNA]</scope>
    <source>
        <strain evidence="15 16">M2</strain>
    </source>
</reference>
<dbReference type="PROSITE" id="PS50928">
    <property type="entry name" value="ABC_TM1"/>
    <property type="match status" value="1"/>
</dbReference>
<comment type="subunit">
    <text evidence="11">The complex is composed of two ATP-binding proteins (NikD and NikE), two transmembrane proteins (NikB and NikC) and a solute-binding protein (NikA).</text>
</comment>
<dbReference type="InterPro" id="IPR050045">
    <property type="entry name" value="Opp2B"/>
</dbReference>
<dbReference type="SUPFAM" id="SSF161098">
    <property type="entry name" value="MetI-like"/>
    <property type="match status" value="1"/>
</dbReference>
<evidence type="ECO:0000256" key="10">
    <source>
        <dbReference type="ARBA" id="ARBA00024202"/>
    </source>
</evidence>
<evidence type="ECO:0000256" key="8">
    <source>
        <dbReference type="ARBA" id="ARBA00023112"/>
    </source>
</evidence>
<comment type="subcellular location">
    <subcellularLocation>
        <location evidence="1 13">Cell membrane</location>
        <topology evidence="1 13">Multi-pass membrane protein</topology>
    </subcellularLocation>
</comment>
<dbReference type="GO" id="GO:0015099">
    <property type="term" value="F:nickel cation transmembrane transporter activity"/>
    <property type="evidence" value="ECO:0007669"/>
    <property type="project" value="InterPro"/>
</dbReference>
<dbReference type="InterPro" id="IPR045621">
    <property type="entry name" value="BPD_transp_1_N"/>
</dbReference>
<protein>
    <recommendedName>
        <fullName evidence="12">Nickel import system permease protein NikB</fullName>
    </recommendedName>
</protein>
<comment type="similarity">
    <text evidence="10">Belongs to the binding-protein-dependent transport system permease family. OppBC subfamily.</text>
</comment>
<evidence type="ECO:0000256" key="5">
    <source>
        <dbReference type="ARBA" id="ARBA00022692"/>
    </source>
</evidence>
<dbReference type="EMBL" id="CP036455">
    <property type="protein sequence ID" value="QBI53015.1"/>
    <property type="molecule type" value="Genomic_DNA"/>
</dbReference>
<evidence type="ECO:0000256" key="1">
    <source>
        <dbReference type="ARBA" id="ARBA00004651"/>
    </source>
</evidence>
<evidence type="ECO:0000256" key="4">
    <source>
        <dbReference type="ARBA" id="ARBA00022596"/>
    </source>
</evidence>
<evidence type="ECO:0000256" key="6">
    <source>
        <dbReference type="ARBA" id="ARBA00022989"/>
    </source>
</evidence>
<dbReference type="CDD" id="cd06261">
    <property type="entry name" value="TM_PBP2"/>
    <property type="match status" value="1"/>
</dbReference>
<dbReference type="InterPro" id="IPR000515">
    <property type="entry name" value="MetI-like"/>
</dbReference>
<keyword evidence="2 13" id="KW-0813">Transport</keyword>
<keyword evidence="9 13" id="KW-0472">Membrane</keyword>
<name>A0A4P6PXZ5_9ACTN</name>
<dbReference type="PANTHER" id="PTHR43163">
    <property type="entry name" value="DIPEPTIDE TRANSPORT SYSTEM PERMEASE PROTEIN DPPB-RELATED"/>
    <property type="match status" value="1"/>
</dbReference>
<feature type="transmembrane region" description="Helical" evidence="13">
    <location>
        <begin position="143"/>
        <end position="159"/>
    </location>
</feature>
<keyword evidence="16" id="KW-1185">Reference proteome</keyword>